<dbReference type="EMBL" id="CM042018">
    <property type="protein sequence ID" value="KAI3827791.1"/>
    <property type="molecule type" value="Genomic_DNA"/>
</dbReference>
<gene>
    <name evidence="1" type="ORF">L1987_01875</name>
</gene>
<accession>A0ACB9K663</accession>
<sequence>MVSRTWLTIVKRQIRTRGKVLSTLIRRSWLRFIRAAMTNNSGLLNQSMVTGEGRNVIYSDWSGTWLNVWMFWEGDDDEWPLEVLWVTPYSQLEMAMWGQTRTIEMVVDSG</sequence>
<evidence type="ECO:0000313" key="2">
    <source>
        <dbReference type="Proteomes" id="UP001056120"/>
    </source>
</evidence>
<reference evidence="2" key="1">
    <citation type="journal article" date="2022" name="Mol. Ecol. Resour.">
        <title>The genomes of chicory, endive, great burdock and yacon provide insights into Asteraceae palaeo-polyploidization history and plant inulin production.</title>
        <authorList>
            <person name="Fan W."/>
            <person name="Wang S."/>
            <person name="Wang H."/>
            <person name="Wang A."/>
            <person name="Jiang F."/>
            <person name="Liu H."/>
            <person name="Zhao H."/>
            <person name="Xu D."/>
            <person name="Zhang Y."/>
        </authorList>
    </citation>
    <scope>NUCLEOTIDE SEQUENCE [LARGE SCALE GENOMIC DNA]</scope>
    <source>
        <strain evidence="2">cv. Yunnan</strain>
    </source>
</reference>
<proteinExistence type="predicted"/>
<reference evidence="1 2" key="2">
    <citation type="journal article" date="2022" name="Mol. Ecol. Resour.">
        <title>The genomes of chicory, endive, great burdock and yacon provide insights into Asteraceae paleo-polyploidization history and plant inulin production.</title>
        <authorList>
            <person name="Fan W."/>
            <person name="Wang S."/>
            <person name="Wang H."/>
            <person name="Wang A."/>
            <person name="Jiang F."/>
            <person name="Liu H."/>
            <person name="Zhao H."/>
            <person name="Xu D."/>
            <person name="Zhang Y."/>
        </authorList>
    </citation>
    <scope>NUCLEOTIDE SEQUENCE [LARGE SCALE GENOMIC DNA]</scope>
    <source>
        <strain evidence="2">cv. Yunnan</strain>
        <tissue evidence="1">Leaves</tissue>
    </source>
</reference>
<organism evidence="1 2">
    <name type="scientific">Smallanthus sonchifolius</name>
    <dbReference type="NCBI Taxonomy" id="185202"/>
    <lineage>
        <taxon>Eukaryota</taxon>
        <taxon>Viridiplantae</taxon>
        <taxon>Streptophyta</taxon>
        <taxon>Embryophyta</taxon>
        <taxon>Tracheophyta</taxon>
        <taxon>Spermatophyta</taxon>
        <taxon>Magnoliopsida</taxon>
        <taxon>eudicotyledons</taxon>
        <taxon>Gunneridae</taxon>
        <taxon>Pentapetalae</taxon>
        <taxon>asterids</taxon>
        <taxon>campanulids</taxon>
        <taxon>Asterales</taxon>
        <taxon>Asteraceae</taxon>
        <taxon>Asteroideae</taxon>
        <taxon>Heliantheae alliance</taxon>
        <taxon>Millerieae</taxon>
        <taxon>Smallanthus</taxon>
    </lineage>
</organism>
<evidence type="ECO:0000313" key="1">
    <source>
        <dbReference type="EMBL" id="KAI3827791.1"/>
    </source>
</evidence>
<protein>
    <submittedName>
        <fullName evidence="1">Uncharacterized protein</fullName>
    </submittedName>
</protein>
<comment type="caution">
    <text evidence="1">The sequence shown here is derived from an EMBL/GenBank/DDBJ whole genome shotgun (WGS) entry which is preliminary data.</text>
</comment>
<name>A0ACB9K663_9ASTR</name>
<keyword evidence="2" id="KW-1185">Reference proteome</keyword>
<dbReference type="Proteomes" id="UP001056120">
    <property type="component" value="Linkage Group LG01"/>
</dbReference>